<dbReference type="EMBL" id="NIBG01000021">
    <property type="protein sequence ID" value="PAB57968.1"/>
    <property type="molecule type" value="Genomic_DNA"/>
</dbReference>
<sequence>MSNETNQNAAAYVAELVERARKAQEVLEDYSQEQVDKLVAAVVWNIVKDGPAQEISKLAVEESRMGNFEGKYNKLMAKGKGALRDMIGKKSVGVIEVDEEKQIMKIAKPVGVIGALIPCTNPEATPTVKVSHALKGRNAIILSPHPRTKKTNTFIANIMRETLKKYGAPEDLVIAMEEPTMDISNELMKQCDMVLATGGAGLVKSAYSSGTPAYGVGAGNAVIVVDETADIKDAAHKIMLSKTFDFATSCSAENSLVVQESIYDELIEALKAEGGYLTNAKEKEKLQNAVWVDGHLNAKIIAQSAQTIADVAAITIGNDRKFIMVEENGVGKDHPFSGEKLSVVVAIFKYNDFEEAVNRVNEITRYQGMGHSCGIHSFNEDHIMQLALKTKVSRMNVNQGQSLANTGNWFNGMPFTTSLGCGSWGGNSVSENITWKHLINTTWVSKHFTPVVPTDEELFGDVMLED</sequence>
<dbReference type="GO" id="GO:0016620">
    <property type="term" value="F:oxidoreductase activity, acting on the aldehyde or oxo group of donors, NAD or NADP as acceptor"/>
    <property type="evidence" value="ECO:0007669"/>
    <property type="project" value="InterPro"/>
</dbReference>
<dbReference type="AlphaFoldDB" id="A0A267MGD5"/>
<dbReference type="Gene3D" id="3.40.605.10">
    <property type="entry name" value="Aldehyde Dehydrogenase, Chain A, domain 1"/>
    <property type="match status" value="1"/>
</dbReference>
<organism evidence="3 4">
    <name type="scientific">Anaeromicrobium sediminis</name>
    <dbReference type="NCBI Taxonomy" id="1478221"/>
    <lineage>
        <taxon>Bacteria</taxon>
        <taxon>Bacillati</taxon>
        <taxon>Bacillota</taxon>
        <taxon>Clostridia</taxon>
        <taxon>Peptostreptococcales</taxon>
        <taxon>Thermotaleaceae</taxon>
        <taxon>Anaeromicrobium</taxon>
    </lineage>
</organism>
<dbReference type="InterPro" id="IPR016162">
    <property type="entry name" value="Ald_DH_N"/>
</dbReference>
<protein>
    <submittedName>
        <fullName evidence="3">Aldehyde dehydrogenase</fullName>
    </submittedName>
</protein>
<evidence type="ECO:0000259" key="2">
    <source>
        <dbReference type="Pfam" id="PF00171"/>
    </source>
</evidence>
<keyword evidence="1" id="KW-0560">Oxidoreductase</keyword>
<keyword evidence="4" id="KW-1185">Reference proteome</keyword>
<accession>A0A267MGD5</accession>
<dbReference type="OrthoDB" id="9804734at2"/>
<dbReference type="InterPro" id="IPR016161">
    <property type="entry name" value="Ald_DH/histidinol_DH"/>
</dbReference>
<evidence type="ECO:0000313" key="4">
    <source>
        <dbReference type="Proteomes" id="UP000216024"/>
    </source>
</evidence>
<proteinExistence type="predicted"/>
<dbReference type="InterPro" id="IPR016163">
    <property type="entry name" value="Ald_DH_C"/>
</dbReference>
<dbReference type="Gene3D" id="3.40.309.10">
    <property type="entry name" value="Aldehyde Dehydrogenase, Chain A, domain 2"/>
    <property type="match status" value="1"/>
</dbReference>
<comment type="caution">
    <text evidence="3">The sequence shown here is derived from an EMBL/GenBank/DDBJ whole genome shotgun (WGS) entry which is preliminary data.</text>
</comment>
<name>A0A267MGD5_9FIRM</name>
<feature type="domain" description="Aldehyde dehydrogenase" evidence="2">
    <location>
        <begin position="7"/>
        <end position="413"/>
    </location>
</feature>
<dbReference type="CDD" id="cd07122">
    <property type="entry name" value="ALDH_F20_ACDH"/>
    <property type="match status" value="1"/>
</dbReference>
<gene>
    <name evidence="3" type="ORF">CCE28_17555</name>
</gene>
<evidence type="ECO:0000313" key="3">
    <source>
        <dbReference type="EMBL" id="PAB57968.1"/>
    </source>
</evidence>
<dbReference type="Pfam" id="PF00171">
    <property type="entry name" value="Aldedh"/>
    <property type="match status" value="1"/>
</dbReference>
<dbReference type="Proteomes" id="UP000216024">
    <property type="component" value="Unassembled WGS sequence"/>
</dbReference>
<dbReference type="InterPro" id="IPR015590">
    <property type="entry name" value="Aldehyde_DH_dom"/>
</dbReference>
<dbReference type="PANTHER" id="PTHR11699">
    <property type="entry name" value="ALDEHYDE DEHYDROGENASE-RELATED"/>
    <property type="match status" value="1"/>
</dbReference>
<reference evidence="3 4" key="1">
    <citation type="submission" date="2017-06" db="EMBL/GenBank/DDBJ databases">
        <title>Draft genome sequence of anaerobic fermentative bacterium Anaeromicrobium sediminis DY2726D isolated from West Pacific Ocean sediments.</title>
        <authorList>
            <person name="Zeng X."/>
        </authorList>
    </citation>
    <scope>NUCLEOTIDE SEQUENCE [LARGE SCALE GENOMIC DNA]</scope>
    <source>
        <strain evidence="3 4">DY2726D</strain>
    </source>
</reference>
<evidence type="ECO:0000256" key="1">
    <source>
        <dbReference type="ARBA" id="ARBA00023002"/>
    </source>
</evidence>
<dbReference type="SUPFAM" id="SSF53720">
    <property type="entry name" value="ALDH-like"/>
    <property type="match status" value="1"/>
</dbReference>
<dbReference type="RefSeq" id="WP_095135031.1">
    <property type="nucleotide sequence ID" value="NZ_NIBG01000021.1"/>
</dbReference>